<keyword evidence="1" id="KW-0805">Transcription regulation</keyword>
<evidence type="ECO:0000256" key="3">
    <source>
        <dbReference type="ARBA" id="ARBA00023163"/>
    </source>
</evidence>
<evidence type="ECO:0000256" key="1">
    <source>
        <dbReference type="ARBA" id="ARBA00023015"/>
    </source>
</evidence>
<evidence type="ECO:0000313" key="7">
    <source>
        <dbReference type="Proteomes" id="UP000661607"/>
    </source>
</evidence>
<dbReference type="PANTHER" id="PTHR33154">
    <property type="entry name" value="TRANSCRIPTIONAL REGULATOR, ARSR FAMILY"/>
    <property type="match status" value="1"/>
</dbReference>
<keyword evidence="3" id="KW-0804">Transcription</keyword>
<dbReference type="InterPro" id="IPR001845">
    <property type="entry name" value="HTH_ArsR_DNA-bd_dom"/>
</dbReference>
<evidence type="ECO:0000256" key="2">
    <source>
        <dbReference type="ARBA" id="ARBA00023125"/>
    </source>
</evidence>
<dbReference type="Gene3D" id="1.10.10.10">
    <property type="entry name" value="Winged helix-like DNA-binding domain superfamily/Winged helix DNA-binding domain"/>
    <property type="match status" value="1"/>
</dbReference>
<gene>
    <name evidence="6" type="ORF">H4W81_002407</name>
</gene>
<dbReference type="RefSeq" id="WP_192774870.1">
    <property type="nucleotide sequence ID" value="NZ_BAAASY010000054.1"/>
</dbReference>
<accession>A0ABR9KC88</accession>
<dbReference type="GO" id="GO:0003677">
    <property type="term" value="F:DNA binding"/>
    <property type="evidence" value="ECO:0007669"/>
    <property type="project" value="UniProtKB-KW"/>
</dbReference>
<evidence type="ECO:0000256" key="4">
    <source>
        <dbReference type="SAM" id="MobiDB-lite"/>
    </source>
</evidence>
<dbReference type="InterPro" id="IPR051081">
    <property type="entry name" value="HTH_MetalResp_TranReg"/>
</dbReference>
<dbReference type="Proteomes" id="UP000661607">
    <property type="component" value="Unassembled WGS sequence"/>
</dbReference>
<dbReference type="Pfam" id="PF12840">
    <property type="entry name" value="HTH_20"/>
    <property type="match status" value="1"/>
</dbReference>
<reference evidence="6 7" key="1">
    <citation type="submission" date="2020-10" db="EMBL/GenBank/DDBJ databases">
        <title>Sequencing the genomes of 1000 actinobacteria strains.</title>
        <authorList>
            <person name="Klenk H.-P."/>
        </authorList>
    </citation>
    <scope>NUCLEOTIDE SEQUENCE [LARGE SCALE GENOMIC DNA]</scope>
    <source>
        <strain evidence="6 7">DSM 43748</strain>
    </source>
</reference>
<evidence type="ECO:0000259" key="5">
    <source>
        <dbReference type="SMART" id="SM00418"/>
    </source>
</evidence>
<dbReference type="SMART" id="SM00418">
    <property type="entry name" value="HTH_ARSR"/>
    <property type="match status" value="1"/>
</dbReference>
<feature type="region of interest" description="Disordered" evidence="4">
    <location>
        <begin position="177"/>
        <end position="204"/>
    </location>
</feature>
<organism evidence="6 7">
    <name type="scientific">Nonomuraea africana</name>
    <dbReference type="NCBI Taxonomy" id="46171"/>
    <lineage>
        <taxon>Bacteria</taxon>
        <taxon>Bacillati</taxon>
        <taxon>Actinomycetota</taxon>
        <taxon>Actinomycetes</taxon>
        <taxon>Streptosporangiales</taxon>
        <taxon>Streptosporangiaceae</taxon>
        <taxon>Nonomuraea</taxon>
    </lineage>
</organism>
<protein>
    <submittedName>
        <fullName evidence="6">DNA-binding transcriptional ArsR family regulator</fullName>
    </submittedName>
</protein>
<feature type="domain" description="HTH arsR-type" evidence="5">
    <location>
        <begin position="15"/>
        <end position="96"/>
    </location>
</feature>
<dbReference type="InterPro" id="IPR011991">
    <property type="entry name" value="ArsR-like_HTH"/>
</dbReference>
<proteinExistence type="predicted"/>
<keyword evidence="2 6" id="KW-0238">DNA-binding</keyword>
<sequence length="204" mass="22738">MEETRRHHLGPGEVGTLKALSHPTRVRLLLAVSEIGPATVGMLAERVGEAVGGVSYHLQQLAKHGLVAEVPELARDKRERWWRFAHVSGLSMAASEFADDPVGQLTQRAALLAWTDATAERMRRAVETMHTLPQEWWNATQPGMRGPLRLTAEELGLLRDELNAVIDRWRQHSKSAADQEGRLRVHLPIHPLVSPEHPHGDESP</sequence>
<name>A0ABR9KC88_9ACTN</name>
<keyword evidence="7" id="KW-1185">Reference proteome</keyword>
<dbReference type="CDD" id="cd00090">
    <property type="entry name" value="HTH_ARSR"/>
    <property type="match status" value="1"/>
</dbReference>
<dbReference type="EMBL" id="JADBEF010000001">
    <property type="protein sequence ID" value="MBE1559628.1"/>
    <property type="molecule type" value="Genomic_DNA"/>
</dbReference>
<evidence type="ECO:0000313" key="6">
    <source>
        <dbReference type="EMBL" id="MBE1559628.1"/>
    </source>
</evidence>
<dbReference type="InterPro" id="IPR036388">
    <property type="entry name" value="WH-like_DNA-bd_sf"/>
</dbReference>
<dbReference type="PANTHER" id="PTHR33154:SF15">
    <property type="entry name" value="REGULATORY PROTEIN ARSR"/>
    <property type="match status" value="1"/>
</dbReference>
<comment type="caution">
    <text evidence="6">The sequence shown here is derived from an EMBL/GenBank/DDBJ whole genome shotgun (WGS) entry which is preliminary data.</text>
</comment>
<dbReference type="SUPFAM" id="SSF46785">
    <property type="entry name" value="Winged helix' DNA-binding domain"/>
    <property type="match status" value="1"/>
</dbReference>
<dbReference type="InterPro" id="IPR036390">
    <property type="entry name" value="WH_DNA-bd_sf"/>
</dbReference>